<dbReference type="EMBL" id="BARU01040663">
    <property type="protein sequence ID" value="GAH80058.1"/>
    <property type="molecule type" value="Genomic_DNA"/>
</dbReference>
<accession>X1KDC5</accession>
<evidence type="ECO:0000313" key="1">
    <source>
        <dbReference type="EMBL" id="GAH80058.1"/>
    </source>
</evidence>
<comment type="caution">
    <text evidence="1">The sequence shown here is derived from an EMBL/GenBank/DDBJ whole genome shotgun (WGS) entry which is preliminary data.</text>
</comment>
<organism evidence="1">
    <name type="scientific">marine sediment metagenome</name>
    <dbReference type="NCBI Taxonomy" id="412755"/>
    <lineage>
        <taxon>unclassified sequences</taxon>
        <taxon>metagenomes</taxon>
        <taxon>ecological metagenomes</taxon>
    </lineage>
</organism>
<proteinExistence type="predicted"/>
<feature type="non-terminal residue" evidence="1">
    <location>
        <position position="1"/>
    </location>
</feature>
<sequence length="34" mass="3770">DSISELKKVARTEIEPPSVKFAKELAKAKEGNQK</sequence>
<reference evidence="1" key="1">
    <citation type="journal article" date="2014" name="Front. Microbiol.">
        <title>High frequency of phylogenetically diverse reductive dehalogenase-homologous genes in deep subseafloor sedimentary metagenomes.</title>
        <authorList>
            <person name="Kawai M."/>
            <person name="Futagami T."/>
            <person name="Toyoda A."/>
            <person name="Takaki Y."/>
            <person name="Nishi S."/>
            <person name="Hori S."/>
            <person name="Arai W."/>
            <person name="Tsubouchi T."/>
            <person name="Morono Y."/>
            <person name="Uchiyama I."/>
            <person name="Ito T."/>
            <person name="Fujiyama A."/>
            <person name="Inagaki F."/>
            <person name="Takami H."/>
        </authorList>
    </citation>
    <scope>NUCLEOTIDE SEQUENCE</scope>
    <source>
        <strain evidence="1">Expedition CK06-06</strain>
    </source>
</reference>
<dbReference type="AlphaFoldDB" id="X1KDC5"/>
<protein>
    <submittedName>
        <fullName evidence="1">Uncharacterized protein</fullName>
    </submittedName>
</protein>
<gene>
    <name evidence="1" type="ORF">S03H2_62832</name>
</gene>
<name>X1KDC5_9ZZZZ</name>